<feature type="compositionally biased region" description="Basic and acidic residues" evidence="1">
    <location>
        <begin position="236"/>
        <end position="246"/>
    </location>
</feature>
<evidence type="ECO:0000313" key="2">
    <source>
        <dbReference type="EMBL" id="CAD9747397.1"/>
    </source>
</evidence>
<feature type="compositionally biased region" description="Polar residues" evidence="1">
    <location>
        <begin position="220"/>
        <end position="230"/>
    </location>
</feature>
<proteinExistence type="predicted"/>
<reference evidence="2" key="1">
    <citation type="submission" date="2021-01" db="EMBL/GenBank/DDBJ databases">
        <authorList>
            <person name="Corre E."/>
            <person name="Pelletier E."/>
            <person name="Niang G."/>
            <person name="Scheremetjew M."/>
            <person name="Finn R."/>
            <person name="Kale V."/>
            <person name="Holt S."/>
            <person name="Cochrane G."/>
            <person name="Meng A."/>
            <person name="Brown T."/>
            <person name="Cohen L."/>
        </authorList>
    </citation>
    <scope>NUCLEOTIDE SEQUENCE</scope>
    <source>
        <strain evidence="2">CCMP622</strain>
    </source>
</reference>
<dbReference type="AlphaFoldDB" id="A0A7S2THE5"/>
<evidence type="ECO:0000256" key="1">
    <source>
        <dbReference type="SAM" id="MobiDB-lite"/>
    </source>
</evidence>
<accession>A0A7S2THE5</accession>
<sequence>MQRVFICERKSTCPLFDYTWDWLVDARPNDISSLVFLFFQFARSVDETDPKQDSGAVAAAAERKSKTRPIAENTLATGGRETLRVVFEPPPMHTRKLNKRIMRSRYANNINALASRSSRFKGRRVQRQQSVAMVTAANDQIRVAVFCEAPFNVELSRQITEQVLRRFATNYAEILKQLEPAFAEEAKDQNEARTHLKYMEHFRDFVGPLNHLVEKHPKSTLFSNGTSVSMRSRGGSKVDPEEKYHEQNPSTAGNTVPGSHRGHHPRAWSSEEKQSSSRSHKAFARLETPQDDQ</sequence>
<dbReference type="EMBL" id="HBHP01002788">
    <property type="protein sequence ID" value="CAD9747397.1"/>
    <property type="molecule type" value="Transcribed_RNA"/>
</dbReference>
<protein>
    <submittedName>
        <fullName evidence="2">Uncharacterized protein</fullName>
    </submittedName>
</protein>
<gene>
    <name evidence="2" type="ORF">LSP00402_LOCUS1753</name>
</gene>
<organism evidence="2">
    <name type="scientific">Lotharella oceanica</name>
    <dbReference type="NCBI Taxonomy" id="641309"/>
    <lineage>
        <taxon>Eukaryota</taxon>
        <taxon>Sar</taxon>
        <taxon>Rhizaria</taxon>
        <taxon>Cercozoa</taxon>
        <taxon>Chlorarachniophyceae</taxon>
        <taxon>Lotharella</taxon>
    </lineage>
</organism>
<feature type="compositionally biased region" description="Polar residues" evidence="1">
    <location>
        <begin position="247"/>
        <end position="257"/>
    </location>
</feature>
<name>A0A7S2THE5_9EUKA</name>
<feature type="region of interest" description="Disordered" evidence="1">
    <location>
        <begin position="217"/>
        <end position="293"/>
    </location>
</feature>